<accession>A0A2H0WN31</accession>
<name>A0A2H0WN31_9BACT</name>
<dbReference type="AlphaFoldDB" id="A0A2H0WN31"/>
<gene>
    <name evidence="1" type="ORF">COT67_02395</name>
</gene>
<evidence type="ECO:0000313" key="1">
    <source>
        <dbReference type="EMBL" id="PIS13339.1"/>
    </source>
</evidence>
<sequence>MKQIKDILGKKSGKTKNIHTSRHALAEEMAGYFNEPKDYRKYLGVCHQHPEEELRRLFSEIKQEEKRNPKISPVKLFFFKLKQIEKIHGKRKNENISERRKSA</sequence>
<dbReference type="EMBL" id="PEZL01000033">
    <property type="protein sequence ID" value="PIS13339.1"/>
    <property type="molecule type" value="Genomic_DNA"/>
</dbReference>
<reference evidence="2" key="1">
    <citation type="submission" date="2017-09" db="EMBL/GenBank/DDBJ databases">
        <title>Depth-based differentiation of microbial function through sediment-hosted aquifers and enrichment of novel symbionts in the deep terrestrial subsurface.</title>
        <authorList>
            <person name="Probst A.J."/>
            <person name="Ladd B."/>
            <person name="Jarett J.K."/>
            <person name="Geller-Mcgrath D.E."/>
            <person name="Sieber C.M.K."/>
            <person name="Emerson J.B."/>
            <person name="Anantharaman K."/>
            <person name="Thomas B.C."/>
            <person name="Malmstrom R."/>
            <person name="Stieglmeier M."/>
            <person name="Klingl A."/>
            <person name="Woyke T."/>
            <person name="Ryan C.M."/>
            <person name="Banfield J.F."/>
        </authorList>
    </citation>
    <scope>NUCLEOTIDE SEQUENCE [LARGE SCALE GENOMIC DNA]</scope>
</reference>
<proteinExistence type="predicted"/>
<evidence type="ECO:0000313" key="2">
    <source>
        <dbReference type="Proteomes" id="UP000230353"/>
    </source>
</evidence>
<protein>
    <submittedName>
        <fullName evidence="1">Uncharacterized protein</fullName>
    </submittedName>
</protein>
<organism evidence="1 2">
    <name type="scientific">Candidatus Tagabacteria bacterium CG09_land_8_20_14_0_10_41_14</name>
    <dbReference type="NCBI Taxonomy" id="1975021"/>
    <lineage>
        <taxon>Bacteria</taxon>
        <taxon>Candidatus Tagaibacteriota</taxon>
    </lineage>
</organism>
<comment type="caution">
    <text evidence="1">The sequence shown here is derived from an EMBL/GenBank/DDBJ whole genome shotgun (WGS) entry which is preliminary data.</text>
</comment>
<dbReference type="Proteomes" id="UP000230353">
    <property type="component" value="Unassembled WGS sequence"/>
</dbReference>